<proteinExistence type="predicted"/>
<name>A0A0M2NF30_9FIRM</name>
<evidence type="ECO:0000259" key="1">
    <source>
        <dbReference type="PROSITE" id="PS51186"/>
    </source>
</evidence>
<dbReference type="Pfam" id="PF00583">
    <property type="entry name" value="Acetyltransf_1"/>
    <property type="match status" value="1"/>
</dbReference>
<accession>A0A0M2NF30</accession>
<gene>
    <name evidence="2" type="ORF">CHK_1521</name>
</gene>
<dbReference type="CDD" id="cd04301">
    <property type="entry name" value="NAT_SF"/>
    <property type="match status" value="1"/>
</dbReference>
<evidence type="ECO:0000313" key="2">
    <source>
        <dbReference type="EMBL" id="KKI51134.1"/>
    </source>
</evidence>
<dbReference type="AlphaFoldDB" id="A0A0M2NF30"/>
<dbReference type="OrthoDB" id="2243440at2"/>
<keyword evidence="2" id="KW-0808">Transferase</keyword>
<sequence>MDDVIYRPITKEDYPQIKRILCDIWHFDRYVKSERALEVLLQMLMHSYLCAQNYTRIALRDGKIVGFLFGRSDKRPAGRGELYHSLGVFWNRLRLQFMEDAREGLEIQKRISGLGEKLMAHREGQFDGELVLFATARQVRGKGIGKKLLFEFNNFLRESGAKFIYLMSDSFCNYGFYDHLGYRRIATQKGITGAEQDGRPSEFYLYTYEV</sequence>
<dbReference type="Gene3D" id="3.40.630.30">
    <property type="match status" value="1"/>
</dbReference>
<evidence type="ECO:0000313" key="3">
    <source>
        <dbReference type="Proteomes" id="UP000034076"/>
    </source>
</evidence>
<dbReference type="InterPro" id="IPR016181">
    <property type="entry name" value="Acyl_CoA_acyltransferase"/>
</dbReference>
<dbReference type="Proteomes" id="UP000034076">
    <property type="component" value="Unassembled WGS sequence"/>
</dbReference>
<keyword evidence="3" id="KW-1185">Reference proteome</keyword>
<dbReference type="EMBL" id="LAYJ01000088">
    <property type="protein sequence ID" value="KKI51134.1"/>
    <property type="molecule type" value="Genomic_DNA"/>
</dbReference>
<dbReference type="RefSeq" id="WP_046443380.1">
    <property type="nucleotide sequence ID" value="NZ_CAUERS010000043.1"/>
</dbReference>
<reference evidence="2 3" key="1">
    <citation type="submission" date="2015-04" db="EMBL/GenBank/DDBJ databases">
        <title>Draft genome sequence of bacteremic isolate Catabacter hongkongensis type strain HKU16T.</title>
        <authorList>
            <person name="Lau S.K."/>
            <person name="Teng J.L."/>
            <person name="Huang Y."/>
            <person name="Curreem S.O."/>
            <person name="Tsui S.K."/>
            <person name="Woo P.C."/>
        </authorList>
    </citation>
    <scope>NUCLEOTIDE SEQUENCE [LARGE SCALE GENOMIC DNA]</scope>
    <source>
        <strain evidence="2 3">HKU16</strain>
    </source>
</reference>
<dbReference type="GO" id="GO:0016747">
    <property type="term" value="F:acyltransferase activity, transferring groups other than amino-acyl groups"/>
    <property type="evidence" value="ECO:0007669"/>
    <property type="project" value="InterPro"/>
</dbReference>
<dbReference type="SUPFAM" id="SSF55729">
    <property type="entry name" value="Acyl-CoA N-acyltransferases (Nat)"/>
    <property type="match status" value="1"/>
</dbReference>
<dbReference type="PROSITE" id="PS51186">
    <property type="entry name" value="GNAT"/>
    <property type="match status" value="1"/>
</dbReference>
<protein>
    <submittedName>
        <fullName evidence="2">Acetyltransferase, GNAT family</fullName>
    </submittedName>
</protein>
<dbReference type="InterPro" id="IPR000182">
    <property type="entry name" value="GNAT_dom"/>
</dbReference>
<organism evidence="2 3">
    <name type="scientific">Christensenella hongkongensis</name>
    <dbReference type="NCBI Taxonomy" id="270498"/>
    <lineage>
        <taxon>Bacteria</taxon>
        <taxon>Bacillati</taxon>
        <taxon>Bacillota</taxon>
        <taxon>Clostridia</taxon>
        <taxon>Christensenellales</taxon>
        <taxon>Christensenellaceae</taxon>
        <taxon>Christensenella</taxon>
    </lineage>
</organism>
<feature type="domain" description="N-acetyltransferase" evidence="1">
    <location>
        <begin position="4"/>
        <end position="210"/>
    </location>
</feature>
<dbReference type="STRING" id="270498.CHK_1521"/>
<comment type="caution">
    <text evidence="2">The sequence shown here is derived from an EMBL/GenBank/DDBJ whole genome shotgun (WGS) entry which is preliminary data.</text>
</comment>